<sequence length="90" mass="10484">MEKKRLIKKFKDKLRPLQKKEIINVFFLISYIVTIFFLIYFIMQTALQTQFPVGIALIFVAFLFIIAFSNAAGISISQFISLPKEIDKFS</sequence>
<keyword evidence="1" id="KW-0812">Transmembrane</keyword>
<feature type="transmembrane region" description="Helical" evidence="1">
    <location>
        <begin position="21"/>
        <end position="43"/>
    </location>
</feature>
<feature type="transmembrane region" description="Helical" evidence="1">
    <location>
        <begin position="55"/>
        <end position="80"/>
    </location>
</feature>
<dbReference type="EMBL" id="BARU01003199">
    <property type="protein sequence ID" value="GAH21419.1"/>
    <property type="molecule type" value="Genomic_DNA"/>
</dbReference>
<accession>X1EW71</accession>
<organism evidence="2">
    <name type="scientific">marine sediment metagenome</name>
    <dbReference type="NCBI Taxonomy" id="412755"/>
    <lineage>
        <taxon>unclassified sequences</taxon>
        <taxon>metagenomes</taxon>
        <taxon>ecological metagenomes</taxon>
    </lineage>
</organism>
<protein>
    <submittedName>
        <fullName evidence="2">Uncharacterized protein</fullName>
    </submittedName>
</protein>
<proteinExistence type="predicted"/>
<reference evidence="2" key="1">
    <citation type="journal article" date="2014" name="Front. Microbiol.">
        <title>High frequency of phylogenetically diverse reductive dehalogenase-homologous genes in deep subseafloor sedimentary metagenomes.</title>
        <authorList>
            <person name="Kawai M."/>
            <person name="Futagami T."/>
            <person name="Toyoda A."/>
            <person name="Takaki Y."/>
            <person name="Nishi S."/>
            <person name="Hori S."/>
            <person name="Arai W."/>
            <person name="Tsubouchi T."/>
            <person name="Morono Y."/>
            <person name="Uchiyama I."/>
            <person name="Ito T."/>
            <person name="Fujiyama A."/>
            <person name="Inagaki F."/>
            <person name="Takami H."/>
        </authorList>
    </citation>
    <scope>NUCLEOTIDE SEQUENCE</scope>
    <source>
        <strain evidence="2">Expedition CK06-06</strain>
    </source>
</reference>
<keyword evidence="1" id="KW-1133">Transmembrane helix</keyword>
<dbReference type="AlphaFoldDB" id="X1EW71"/>
<keyword evidence="1" id="KW-0472">Membrane</keyword>
<name>X1EW71_9ZZZZ</name>
<evidence type="ECO:0000256" key="1">
    <source>
        <dbReference type="SAM" id="Phobius"/>
    </source>
</evidence>
<gene>
    <name evidence="2" type="ORF">S03H2_07064</name>
</gene>
<comment type="caution">
    <text evidence="2">The sequence shown here is derived from an EMBL/GenBank/DDBJ whole genome shotgun (WGS) entry which is preliminary data.</text>
</comment>
<evidence type="ECO:0000313" key="2">
    <source>
        <dbReference type="EMBL" id="GAH21419.1"/>
    </source>
</evidence>